<evidence type="ECO:0000313" key="1">
    <source>
        <dbReference type="EMBL" id="MBS4199300.1"/>
    </source>
</evidence>
<dbReference type="RefSeq" id="WP_213109990.1">
    <property type="nucleotide sequence ID" value="NZ_JAGYPJ010000001.1"/>
</dbReference>
<proteinExistence type="predicted"/>
<organism evidence="1 2">
    <name type="scientific">Lederbergia citrisecunda</name>
    <dbReference type="NCBI Taxonomy" id="2833583"/>
    <lineage>
        <taxon>Bacteria</taxon>
        <taxon>Bacillati</taxon>
        <taxon>Bacillota</taxon>
        <taxon>Bacilli</taxon>
        <taxon>Bacillales</taxon>
        <taxon>Bacillaceae</taxon>
        <taxon>Lederbergia</taxon>
    </lineage>
</organism>
<comment type="caution">
    <text evidence="1">The sequence shown here is derived from an EMBL/GenBank/DDBJ whole genome shotgun (WGS) entry which is preliminary data.</text>
</comment>
<keyword evidence="2" id="KW-1185">Reference proteome</keyword>
<evidence type="ECO:0000313" key="2">
    <source>
        <dbReference type="Proteomes" id="UP000682713"/>
    </source>
</evidence>
<reference evidence="1 2" key="1">
    <citation type="submission" date="2021-05" db="EMBL/GenBank/DDBJ databases">
        <title>Novel Bacillus species.</title>
        <authorList>
            <person name="Liu G."/>
        </authorList>
    </citation>
    <scope>NUCLEOTIDE SEQUENCE [LARGE SCALE GENOMIC DNA]</scope>
    <source>
        <strain evidence="1 2">FJAT-49732</strain>
    </source>
</reference>
<name>A0A942TKH7_9BACI</name>
<sequence>MIENSFAVIFANEFLFYSEEELAGLKELKNVILDRQKNNEVRKNAIPFFIPFKNYSRKYIN</sequence>
<accession>A0A942TKH7</accession>
<dbReference type="AlphaFoldDB" id="A0A942TKH7"/>
<protein>
    <submittedName>
        <fullName evidence="1">Uncharacterized protein</fullName>
    </submittedName>
</protein>
<gene>
    <name evidence="1" type="ORF">KHA93_06475</name>
</gene>
<dbReference type="EMBL" id="JAGYPJ010000001">
    <property type="protein sequence ID" value="MBS4199300.1"/>
    <property type="molecule type" value="Genomic_DNA"/>
</dbReference>
<dbReference type="Proteomes" id="UP000682713">
    <property type="component" value="Unassembled WGS sequence"/>
</dbReference>